<evidence type="ECO:0000313" key="2">
    <source>
        <dbReference type="EMBL" id="ANB61127.1"/>
    </source>
</evidence>
<proteinExistence type="predicted"/>
<dbReference type="AlphaFoldDB" id="A0A160F410"/>
<protein>
    <submittedName>
        <fullName evidence="2">Uncharacterized protein</fullName>
    </submittedName>
</protein>
<feature type="compositionally biased region" description="Basic and acidic residues" evidence="1">
    <location>
        <begin position="16"/>
        <end position="31"/>
    </location>
</feature>
<feature type="region of interest" description="Disordered" evidence="1">
    <location>
        <begin position="1"/>
        <end position="31"/>
    </location>
</feature>
<sequence>MAQPRKHPTEAQAFDEDVRARRTEKAKAEEDVSSELDRKAEAFRICSVLREYFLSALRFAPASTSNFGEVRFLGAWQQRSGFMAVAMFSFERAFLSCCSLKTR</sequence>
<dbReference type="Proteomes" id="UP000076865">
    <property type="component" value="Chromosome"/>
</dbReference>
<dbReference type="EMBL" id="CP015438">
    <property type="protein sequence ID" value="ANB61127.1"/>
    <property type="molecule type" value="Genomic_DNA"/>
</dbReference>
<organism evidence="2 3">
    <name type="scientific">Anoxybacteroides amylolyticum</name>
    <dbReference type="NCBI Taxonomy" id="294699"/>
    <lineage>
        <taxon>Bacteria</taxon>
        <taxon>Bacillati</taxon>
        <taxon>Bacillota</taxon>
        <taxon>Bacilli</taxon>
        <taxon>Bacillales</taxon>
        <taxon>Anoxybacillaceae</taxon>
        <taxon>Anoxybacteroides</taxon>
    </lineage>
</organism>
<keyword evidence="3" id="KW-1185">Reference proteome</keyword>
<evidence type="ECO:0000256" key="1">
    <source>
        <dbReference type="SAM" id="MobiDB-lite"/>
    </source>
</evidence>
<gene>
    <name evidence="2" type="ORF">GFC30_2</name>
</gene>
<evidence type="ECO:0000313" key="3">
    <source>
        <dbReference type="Proteomes" id="UP000076865"/>
    </source>
</evidence>
<dbReference type="PATRIC" id="fig|294699.3.peg.1"/>
<dbReference type="KEGG" id="aamy:GFC30_2"/>
<name>A0A160F410_9BACL</name>
<reference evidence="2 3" key="1">
    <citation type="journal article" date="2006" name="Syst. Appl. Microbiol.">
        <title>Anoxybacillus amylolyticus sp. nov., a thermophilic amylase producing bacterium isolated from Mount Rittmann (Antarctica).</title>
        <authorList>
            <person name="Poli A."/>
            <person name="Esposito E."/>
            <person name="Lama L."/>
            <person name="Orlando P."/>
            <person name="Nicolaus G."/>
            <person name="de Appolonia F."/>
            <person name="Gambacorta A."/>
            <person name="Nicolaus B."/>
        </authorList>
    </citation>
    <scope>NUCLEOTIDE SEQUENCE [LARGE SCALE GENOMIC DNA]</scope>
    <source>
        <strain evidence="2 3">DSM 15939</strain>
    </source>
</reference>
<accession>A0A160F410</accession>